<evidence type="ECO:0000313" key="3">
    <source>
        <dbReference type="EMBL" id="HGV55814.1"/>
    </source>
</evidence>
<name>A0A832GRU7_9BACT</name>
<proteinExistence type="predicted"/>
<dbReference type="EMBL" id="DSZU01000128">
    <property type="protein sequence ID" value="HGV55814.1"/>
    <property type="molecule type" value="Genomic_DNA"/>
</dbReference>
<keyword evidence="2" id="KW-0472">Membrane</keyword>
<dbReference type="AlphaFoldDB" id="A0A832GRU7"/>
<reference evidence="3" key="1">
    <citation type="journal article" date="2020" name="mSystems">
        <title>Genome- and Community-Level Interaction Insights into Carbon Utilization and Element Cycling Functions of Hydrothermarchaeota in Hydrothermal Sediment.</title>
        <authorList>
            <person name="Zhou Z."/>
            <person name="Liu Y."/>
            <person name="Xu W."/>
            <person name="Pan J."/>
            <person name="Luo Z.H."/>
            <person name="Li M."/>
        </authorList>
    </citation>
    <scope>NUCLEOTIDE SEQUENCE [LARGE SCALE GENOMIC DNA]</scope>
    <source>
        <strain evidence="3">SpSt-605</strain>
    </source>
</reference>
<accession>A0A832GRU7</accession>
<keyword evidence="2" id="KW-0812">Transmembrane</keyword>
<feature type="transmembrane region" description="Helical" evidence="2">
    <location>
        <begin position="20"/>
        <end position="40"/>
    </location>
</feature>
<sequence>MGKTEKRKNDLKRTRGSILFMGIILAFIGMVILAGLYFHYVKSLHIIFPVKTYATLRDAAVGTVHMVTHYIDNGYFRTIDNDPCPPGTTNVNATDENATLASAIRCCETSINFRLVGYSETFPADTVVCLLGTQPHISAGSSPDPVVKGGGPSGSESKPKKYIYSIATNAKGPRGTLSYVEAVYESPPQQ</sequence>
<evidence type="ECO:0000256" key="1">
    <source>
        <dbReference type="SAM" id="MobiDB-lite"/>
    </source>
</evidence>
<keyword evidence="2" id="KW-1133">Transmembrane helix</keyword>
<gene>
    <name evidence="3" type="ORF">ENT73_07045</name>
</gene>
<comment type="caution">
    <text evidence="3">The sequence shown here is derived from an EMBL/GenBank/DDBJ whole genome shotgun (WGS) entry which is preliminary data.</text>
</comment>
<evidence type="ECO:0000256" key="2">
    <source>
        <dbReference type="SAM" id="Phobius"/>
    </source>
</evidence>
<feature type="region of interest" description="Disordered" evidence="1">
    <location>
        <begin position="140"/>
        <end position="159"/>
    </location>
</feature>
<protein>
    <submittedName>
        <fullName evidence="3">Uncharacterized protein</fullName>
    </submittedName>
</protein>
<organism evidence="3">
    <name type="scientific">Caldimicrobium thiodismutans</name>
    <dbReference type="NCBI Taxonomy" id="1653476"/>
    <lineage>
        <taxon>Bacteria</taxon>
        <taxon>Pseudomonadati</taxon>
        <taxon>Thermodesulfobacteriota</taxon>
        <taxon>Thermodesulfobacteria</taxon>
        <taxon>Thermodesulfobacteriales</taxon>
        <taxon>Thermodesulfobacteriaceae</taxon>
        <taxon>Caldimicrobium</taxon>
    </lineage>
</organism>